<dbReference type="EMBL" id="JAGFVQ010000022">
    <property type="protein sequence ID" value="MBO4141261.1"/>
    <property type="molecule type" value="Genomic_DNA"/>
</dbReference>
<gene>
    <name evidence="2" type="ORF">J5U46_13970</name>
</gene>
<evidence type="ECO:0000313" key="2">
    <source>
        <dbReference type="EMBL" id="MBO4141261.1"/>
    </source>
</evidence>
<organism evidence="2 3">
    <name type="scientific">Micromonospora tulbaghiae</name>
    <dbReference type="NCBI Taxonomy" id="479978"/>
    <lineage>
        <taxon>Bacteria</taxon>
        <taxon>Bacillati</taxon>
        <taxon>Actinomycetota</taxon>
        <taxon>Actinomycetes</taxon>
        <taxon>Micromonosporales</taxon>
        <taxon>Micromonosporaceae</taxon>
        <taxon>Micromonospora</taxon>
    </lineage>
</organism>
<name>A0AAW4JG57_9ACTN</name>
<evidence type="ECO:0000256" key="1">
    <source>
        <dbReference type="SAM" id="Phobius"/>
    </source>
</evidence>
<dbReference type="Proteomes" id="UP000669887">
    <property type="component" value="Unassembled WGS sequence"/>
</dbReference>
<protein>
    <submittedName>
        <fullName evidence="2">Uncharacterized protein</fullName>
    </submittedName>
</protein>
<feature type="transmembrane region" description="Helical" evidence="1">
    <location>
        <begin position="40"/>
        <end position="62"/>
    </location>
</feature>
<evidence type="ECO:0000313" key="3">
    <source>
        <dbReference type="Proteomes" id="UP000669887"/>
    </source>
</evidence>
<comment type="caution">
    <text evidence="2">The sequence shown here is derived from an EMBL/GenBank/DDBJ whole genome shotgun (WGS) entry which is preliminary data.</text>
</comment>
<keyword evidence="1" id="KW-0472">Membrane</keyword>
<dbReference type="AlphaFoldDB" id="A0AAW4JG57"/>
<reference evidence="2" key="1">
    <citation type="submission" date="2021-03" db="EMBL/GenBank/DDBJ databases">
        <title>X isolated from Micromonospora tulbaghiae.</title>
        <authorList>
            <person name="Stennett H.L."/>
        </authorList>
    </citation>
    <scope>NUCLEOTIDE SEQUENCE</scope>
    <source>
        <strain evidence="2">28M1-20</strain>
    </source>
</reference>
<keyword evidence="1" id="KW-0812">Transmembrane</keyword>
<dbReference type="RefSeq" id="WP_208577174.1">
    <property type="nucleotide sequence ID" value="NZ_JAGFVQ010000022.1"/>
</dbReference>
<proteinExistence type="predicted"/>
<feature type="transmembrane region" description="Helical" evidence="1">
    <location>
        <begin position="6"/>
        <end position="28"/>
    </location>
</feature>
<accession>A0AAW4JG57</accession>
<keyword evidence="1" id="KW-1133">Transmembrane helix</keyword>
<sequence>MNDPQLRALWLAVSILTAVLIGAAAGAISWSSNRKTGPAVLAGGAGFCGTLLLIFAAFQFVLGGSA</sequence>